<comment type="caution">
    <text evidence="2">The sequence shown here is derived from an EMBL/GenBank/DDBJ whole genome shotgun (WGS) entry which is preliminary data.</text>
</comment>
<reference evidence="2 3" key="1">
    <citation type="journal article" date="2020" name="Genomics">
        <title>Complete, high-quality genomes from long-read metagenomic sequencing of two wolf lichen thalli reveals enigmatic genome architecture.</title>
        <authorList>
            <person name="McKenzie S.K."/>
            <person name="Walston R.F."/>
            <person name="Allen J.L."/>
        </authorList>
    </citation>
    <scope>NUCLEOTIDE SEQUENCE [LARGE SCALE GENOMIC DNA]</scope>
    <source>
        <strain evidence="2">WasteWater2</strain>
    </source>
</reference>
<proteinExistence type="predicted"/>
<evidence type="ECO:0000256" key="1">
    <source>
        <dbReference type="SAM" id="MobiDB-lite"/>
    </source>
</evidence>
<dbReference type="Proteomes" id="UP000578531">
    <property type="component" value="Unassembled WGS sequence"/>
</dbReference>
<feature type="compositionally biased region" description="Basic and acidic residues" evidence="1">
    <location>
        <begin position="52"/>
        <end position="65"/>
    </location>
</feature>
<name>A0A8H6FEN6_9LECA</name>
<evidence type="ECO:0000313" key="3">
    <source>
        <dbReference type="Proteomes" id="UP000578531"/>
    </source>
</evidence>
<feature type="compositionally biased region" description="Basic residues" evidence="1">
    <location>
        <begin position="10"/>
        <end position="21"/>
    </location>
</feature>
<evidence type="ECO:0000313" key="2">
    <source>
        <dbReference type="EMBL" id="KAF6225291.1"/>
    </source>
</evidence>
<protein>
    <submittedName>
        <fullName evidence="2">Uncharacterized protein</fullName>
    </submittedName>
</protein>
<feature type="region of interest" description="Disordered" evidence="1">
    <location>
        <begin position="52"/>
        <end position="72"/>
    </location>
</feature>
<dbReference type="GeneID" id="59294491"/>
<keyword evidence="3" id="KW-1185">Reference proteome</keyword>
<dbReference type="EMBL" id="JACCJC010000108">
    <property type="protein sequence ID" value="KAF6225291.1"/>
    <property type="molecule type" value="Genomic_DNA"/>
</dbReference>
<dbReference type="RefSeq" id="XP_037158420.1">
    <property type="nucleotide sequence ID" value="XM_037314692.1"/>
</dbReference>
<dbReference type="AlphaFoldDB" id="A0A8H6FEN6"/>
<accession>A0A8H6FEN6</accession>
<sequence length="113" mass="12876">MRSLQAQRAIGHRRAPLHSLHRLSYGNNAPGTSGHPILRTASNAKSILEKRQAAEMRETEEEGRMMKRSMRRKTSELLRQGLLGVAECGARSVLKYRQHQSNGLWELSWGRSR</sequence>
<gene>
    <name evidence="2" type="ORF">HO173_012858</name>
</gene>
<organism evidence="2 3">
    <name type="scientific">Letharia columbiana</name>
    <dbReference type="NCBI Taxonomy" id="112416"/>
    <lineage>
        <taxon>Eukaryota</taxon>
        <taxon>Fungi</taxon>
        <taxon>Dikarya</taxon>
        <taxon>Ascomycota</taxon>
        <taxon>Pezizomycotina</taxon>
        <taxon>Lecanoromycetes</taxon>
        <taxon>OSLEUM clade</taxon>
        <taxon>Lecanoromycetidae</taxon>
        <taxon>Lecanorales</taxon>
        <taxon>Lecanorineae</taxon>
        <taxon>Parmeliaceae</taxon>
        <taxon>Letharia</taxon>
    </lineage>
</organism>
<feature type="region of interest" description="Disordered" evidence="1">
    <location>
        <begin position="1"/>
        <end position="39"/>
    </location>
</feature>